<name>A0A1X2G7N1_9FUNG</name>
<dbReference type="STRING" id="101127.A0A1X2G7N1"/>
<feature type="compositionally biased region" description="Acidic residues" evidence="10">
    <location>
        <begin position="108"/>
        <end position="121"/>
    </location>
</feature>
<keyword evidence="5" id="KW-0677">Repeat</keyword>
<evidence type="ECO:0000256" key="6">
    <source>
        <dbReference type="ARBA" id="ARBA00023242"/>
    </source>
</evidence>
<comment type="caution">
    <text evidence="11">The sequence shown here is derived from an EMBL/GenBank/DDBJ whole genome shotgun (WGS) entry which is preliminary data.</text>
</comment>
<keyword evidence="3" id="KW-0597">Phosphoprotein</keyword>
<dbReference type="GO" id="GO:0032040">
    <property type="term" value="C:small-subunit processome"/>
    <property type="evidence" value="ECO:0007669"/>
    <property type="project" value="EnsemblFungi"/>
</dbReference>
<keyword evidence="2" id="KW-0698">rRNA processing</keyword>
<evidence type="ECO:0000256" key="2">
    <source>
        <dbReference type="ARBA" id="ARBA00022552"/>
    </source>
</evidence>
<dbReference type="AlphaFoldDB" id="A0A1X2G7N1"/>
<dbReference type="InterPro" id="IPR036322">
    <property type="entry name" value="WD40_repeat_dom_sf"/>
</dbReference>
<dbReference type="OrthoDB" id="1935146at2759"/>
<dbReference type="PANTHER" id="PTHR18359">
    <property type="entry name" value="WD-REPEAT PROTEIN-RELATED"/>
    <property type="match status" value="1"/>
</dbReference>
<dbReference type="InterPro" id="IPR001680">
    <property type="entry name" value="WD40_rpt"/>
</dbReference>
<dbReference type="FunFam" id="2.130.10.10:FF:000121">
    <property type="entry name" value="U3 small nucleolar RNA-associated protein 18 homolog"/>
    <property type="match status" value="1"/>
</dbReference>
<dbReference type="PROSITE" id="PS50082">
    <property type="entry name" value="WD_REPEATS_2"/>
    <property type="match status" value="2"/>
</dbReference>
<evidence type="ECO:0000256" key="9">
    <source>
        <dbReference type="PROSITE-ProRule" id="PRU00221"/>
    </source>
</evidence>
<dbReference type="SMART" id="SM00320">
    <property type="entry name" value="WD40"/>
    <property type="match status" value="7"/>
</dbReference>
<dbReference type="Proteomes" id="UP000242146">
    <property type="component" value="Unassembled WGS sequence"/>
</dbReference>
<evidence type="ECO:0000256" key="8">
    <source>
        <dbReference type="ARBA" id="ARBA00074442"/>
    </source>
</evidence>
<dbReference type="Pfam" id="PF00400">
    <property type="entry name" value="WD40"/>
    <property type="match status" value="4"/>
</dbReference>
<feature type="repeat" description="WD" evidence="9">
    <location>
        <begin position="300"/>
        <end position="334"/>
    </location>
</feature>
<dbReference type="GO" id="GO:0000447">
    <property type="term" value="P:endonucleolytic cleavage in ITS1 to separate SSU-rRNA from 5.8S rRNA and LSU-rRNA from tricistronic rRNA transcript (SSU-rRNA, 5.8S rRNA, LSU-rRNA)"/>
    <property type="evidence" value="ECO:0007669"/>
    <property type="project" value="EnsemblFungi"/>
</dbReference>
<dbReference type="InterPro" id="IPR045161">
    <property type="entry name" value="Utp18"/>
</dbReference>
<dbReference type="GO" id="GO:0000480">
    <property type="term" value="P:endonucleolytic cleavage in 5'-ETS of tricistronic rRNA transcript (SSU-rRNA, 5.8S rRNA, LSU-rRNA)"/>
    <property type="evidence" value="ECO:0007669"/>
    <property type="project" value="EnsemblFungi"/>
</dbReference>
<dbReference type="SUPFAM" id="SSF50978">
    <property type="entry name" value="WD40 repeat-like"/>
    <property type="match status" value="1"/>
</dbReference>
<dbReference type="Gene3D" id="2.130.10.10">
    <property type="entry name" value="YVTN repeat-like/Quinoprotein amine dehydrogenase"/>
    <property type="match status" value="1"/>
</dbReference>
<feature type="region of interest" description="Disordered" evidence="10">
    <location>
        <begin position="94"/>
        <end position="121"/>
    </location>
</feature>
<evidence type="ECO:0000256" key="1">
    <source>
        <dbReference type="ARBA" id="ARBA00004604"/>
    </source>
</evidence>
<dbReference type="GO" id="GO:0034388">
    <property type="term" value="C:Pwp2p-containing subcomplex of 90S preribosome"/>
    <property type="evidence" value="ECO:0007669"/>
    <property type="project" value="EnsemblFungi"/>
</dbReference>
<dbReference type="GO" id="GO:0000292">
    <property type="term" value="P:RNA fragment catabolic process"/>
    <property type="evidence" value="ECO:0007669"/>
    <property type="project" value="EnsemblFungi"/>
</dbReference>
<evidence type="ECO:0000313" key="11">
    <source>
        <dbReference type="EMBL" id="ORX47169.1"/>
    </source>
</evidence>
<dbReference type="PANTHER" id="PTHR18359:SF0">
    <property type="entry name" value="U3 SMALL NUCLEOLAR RNA-ASSOCIATED PROTEIN 18 HOMOLOG"/>
    <property type="match status" value="1"/>
</dbReference>
<gene>
    <name evidence="11" type="ORF">DM01DRAFT_1293044</name>
</gene>
<comment type="subcellular location">
    <subcellularLocation>
        <location evidence="1">Nucleus</location>
        <location evidence="1">Nucleolus</location>
    </subcellularLocation>
</comment>
<protein>
    <recommendedName>
        <fullName evidence="8">U3 small nucleolar RNA-associated protein 18 homolog</fullName>
    </recommendedName>
</protein>
<evidence type="ECO:0000256" key="5">
    <source>
        <dbReference type="ARBA" id="ARBA00022737"/>
    </source>
</evidence>
<proteinExistence type="inferred from homology"/>
<evidence type="ECO:0000256" key="10">
    <source>
        <dbReference type="SAM" id="MobiDB-lite"/>
    </source>
</evidence>
<evidence type="ECO:0000256" key="7">
    <source>
        <dbReference type="ARBA" id="ARBA00025767"/>
    </source>
</evidence>
<sequence>MQSSGAASPEQADYQSASEGASDDDQSDHEPLYRRQPAWQDNDDAMLQISLKQTNRLRKLRKSEDEDIINGKEYEHRLRTQYIKMHALPSWAELPSEQSARKRKSADSDDDDDERWSEEDPVDDTVRRDLLNSTVGILEHRRNALMLSPDHLSIDRAKDANIMARSSDIIKSVQFHPNAQVLLTAGFDKTLRLFQIDGKVNHKIQSIRFKDLRIHKAQFHPSGDQIIVTGRSRAYYIYDVQAGKVERCPGIWGRKEKSLEKFSLSPCGRYMAFAGDNGNIIIVSYLTKQMIGSVRMNDVVTSMDWSSDGKYLYSSGMRGEIYQWDVAERSCLRQWIDDGSLGTTSLAVSPNEKYYAAGSSSGVVNIYDQSVLANNVTRPTPYKAVNNLTTSINCIKFNHDSQILAISSSLKKDQLKLVHVPSKRVFVNWPTERTPLGRVTCMDFSPTSEYLAIGNRRGKVLLYNIKDYAFH</sequence>
<evidence type="ECO:0000256" key="3">
    <source>
        <dbReference type="ARBA" id="ARBA00022553"/>
    </source>
</evidence>
<dbReference type="EMBL" id="MCGT01000034">
    <property type="protein sequence ID" value="ORX47169.1"/>
    <property type="molecule type" value="Genomic_DNA"/>
</dbReference>
<keyword evidence="12" id="KW-1185">Reference proteome</keyword>
<accession>A0A1X2G7N1</accession>
<evidence type="ECO:0000256" key="4">
    <source>
        <dbReference type="ARBA" id="ARBA00022574"/>
    </source>
</evidence>
<keyword evidence="4 9" id="KW-0853">WD repeat</keyword>
<evidence type="ECO:0000313" key="12">
    <source>
        <dbReference type="Proteomes" id="UP000242146"/>
    </source>
</evidence>
<dbReference type="GO" id="GO:0000472">
    <property type="term" value="P:endonucleolytic cleavage to generate mature 5'-end of SSU-rRNA from (SSU-rRNA, 5.8S rRNA, LSU-rRNA)"/>
    <property type="evidence" value="ECO:0007669"/>
    <property type="project" value="EnsemblFungi"/>
</dbReference>
<feature type="repeat" description="WD" evidence="9">
    <location>
        <begin position="163"/>
        <end position="197"/>
    </location>
</feature>
<feature type="region of interest" description="Disordered" evidence="10">
    <location>
        <begin position="1"/>
        <end position="44"/>
    </location>
</feature>
<dbReference type="InterPro" id="IPR015943">
    <property type="entry name" value="WD40/YVTN_repeat-like_dom_sf"/>
</dbReference>
<organism evidence="11 12">
    <name type="scientific">Hesseltinella vesiculosa</name>
    <dbReference type="NCBI Taxonomy" id="101127"/>
    <lineage>
        <taxon>Eukaryota</taxon>
        <taxon>Fungi</taxon>
        <taxon>Fungi incertae sedis</taxon>
        <taxon>Mucoromycota</taxon>
        <taxon>Mucoromycotina</taxon>
        <taxon>Mucoromycetes</taxon>
        <taxon>Mucorales</taxon>
        <taxon>Cunninghamellaceae</taxon>
        <taxon>Hesseltinella</taxon>
    </lineage>
</organism>
<comment type="similarity">
    <text evidence="7">Belongs to the WD repeat UTP18 family.</text>
</comment>
<reference evidence="11 12" key="1">
    <citation type="submission" date="2016-07" db="EMBL/GenBank/DDBJ databases">
        <title>Pervasive Adenine N6-methylation of Active Genes in Fungi.</title>
        <authorList>
            <consortium name="DOE Joint Genome Institute"/>
            <person name="Mondo S.J."/>
            <person name="Dannebaum R.O."/>
            <person name="Kuo R.C."/>
            <person name="Labutti K."/>
            <person name="Haridas S."/>
            <person name="Kuo A."/>
            <person name="Salamov A."/>
            <person name="Ahrendt S.R."/>
            <person name="Lipzen A."/>
            <person name="Sullivan W."/>
            <person name="Andreopoulos W.B."/>
            <person name="Clum A."/>
            <person name="Lindquist E."/>
            <person name="Daum C."/>
            <person name="Ramamoorthy G.K."/>
            <person name="Gryganskyi A."/>
            <person name="Culley D."/>
            <person name="Magnuson J.K."/>
            <person name="James T.Y."/>
            <person name="O'Malley M.A."/>
            <person name="Stajich J.E."/>
            <person name="Spatafora J.W."/>
            <person name="Visel A."/>
            <person name="Grigoriev I.V."/>
        </authorList>
    </citation>
    <scope>NUCLEOTIDE SEQUENCE [LARGE SCALE GENOMIC DNA]</scope>
    <source>
        <strain evidence="11 12">NRRL 3301</strain>
    </source>
</reference>
<keyword evidence="6" id="KW-0539">Nucleus</keyword>